<evidence type="ECO:0000256" key="3">
    <source>
        <dbReference type="ARBA" id="ARBA00022771"/>
    </source>
</evidence>
<dbReference type="PROSITE" id="PS00028">
    <property type="entry name" value="ZINC_FINGER_C2H2_1"/>
    <property type="match status" value="2"/>
</dbReference>
<evidence type="ECO:0000313" key="8">
    <source>
        <dbReference type="Proteomes" id="UP001215598"/>
    </source>
</evidence>
<name>A0AAD7HYT2_9AGAR</name>
<proteinExistence type="predicted"/>
<dbReference type="PANTHER" id="PTHR14003:SF19">
    <property type="entry name" value="YY2 TRANSCRIPTION FACTOR"/>
    <property type="match status" value="1"/>
</dbReference>
<dbReference type="FunFam" id="3.30.160.60:FF:000125">
    <property type="entry name" value="Putative zinc finger protein 143"/>
    <property type="match status" value="2"/>
</dbReference>
<dbReference type="Pfam" id="PF00096">
    <property type="entry name" value="zf-C2H2"/>
    <property type="match status" value="2"/>
</dbReference>
<dbReference type="GO" id="GO:0000978">
    <property type="term" value="F:RNA polymerase II cis-regulatory region sequence-specific DNA binding"/>
    <property type="evidence" value="ECO:0007669"/>
    <property type="project" value="TreeGrafter"/>
</dbReference>
<evidence type="ECO:0000313" key="7">
    <source>
        <dbReference type="EMBL" id="KAJ7731245.1"/>
    </source>
</evidence>
<keyword evidence="8" id="KW-1185">Reference proteome</keyword>
<dbReference type="InterPro" id="IPR013087">
    <property type="entry name" value="Znf_C2H2_type"/>
</dbReference>
<feature type="non-terminal residue" evidence="7">
    <location>
        <position position="1"/>
    </location>
</feature>
<dbReference type="GO" id="GO:0005667">
    <property type="term" value="C:transcription regulator complex"/>
    <property type="evidence" value="ECO:0007669"/>
    <property type="project" value="TreeGrafter"/>
</dbReference>
<dbReference type="InterPro" id="IPR036236">
    <property type="entry name" value="Znf_C2H2_sf"/>
</dbReference>
<dbReference type="SUPFAM" id="SSF57667">
    <property type="entry name" value="beta-beta-alpha zinc fingers"/>
    <property type="match status" value="1"/>
</dbReference>
<keyword evidence="1" id="KW-0479">Metal-binding</keyword>
<comment type="caution">
    <text evidence="7">The sequence shown here is derived from an EMBL/GenBank/DDBJ whole genome shotgun (WGS) entry which is preliminary data.</text>
</comment>
<dbReference type="GO" id="GO:0008270">
    <property type="term" value="F:zinc ion binding"/>
    <property type="evidence" value="ECO:0007669"/>
    <property type="project" value="UniProtKB-KW"/>
</dbReference>
<dbReference type="EMBL" id="JARKIB010000154">
    <property type="protein sequence ID" value="KAJ7731245.1"/>
    <property type="molecule type" value="Genomic_DNA"/>
</dbReference>
<evidence type="ECO:0000256" key="5">
    <source>
        <dbReference type="PROSITE-ProRule" id="PRU00042"/>
    </source>
</evidence>
<sequence length="130" mass="14288">ARRPRARPTAALPVPIPVPNLTKKSRGRRVPTVASLYHHSSSSNDFLGLGVGRRGGSGSAKSAAARLYTCKVPGCGKCFARGEHLKRHVRSIHTYEKPHKCPYPGCGKDFSRHDNLGQHMRVHKDFVGRI</sequence>
<dbReference type="AlphaFoldDB" id="A0AAD7HYT2"/>
<keyword evidence="4" id="KW-0862">Zinc</keyword>
<keyword evidence="2" id="KW-0677">Repeat</keyword>
<dbReference type="PANTHER" id="PTHR14003">
    <property type="entry name" value="TRANSCRIPTIONAL REPRESSOR PROTEIN YY"/>
    <property type="match status" value="1"/>
</dbReference>
<protein>
    <recommendedName>
        <fullName evidence="6">C2H2-type domain-containing protein</fullName>
    </recommendedName>
</protein>
<keyword evidence="3 5" id="KW-0863">Zinc-finger</keyword>
<dbReference type="PROSITE" id="PS50157">
    <property type="entry name" value="ZINC_FINGER_C2H2_2"/>
    <property type="match status" value="2"/>
</dbReference>
<gene>
    <name evidence="7" type="ORF">B0H16DRAFT_1329478</name>
</gene>
<feature type="domain" description="C2H2-type" evidence="6">
    <location>
        <begin position="99"/>
        <end position="123"/>
    </location>
</feature>
<dbReference type="GO" id="GO:0031519">
    <property type="term" value="C:PcG protein complex"/>
    <property type="evidence" value="ECO:0007669"/>
    <property type="project" value="TreeGrafter"/>
</dbReference>
<evidence type="ECO:0000256" key="1">
    <source>
        <dbReference type="ARBA" id="ARBA00022723"/>
    </source>
</evidence>
<evidence type="ECO:0000256" key="4">
    <source>
        <dbReference type="ARBA" id="ARBA00022833"/>
    </source>
</evidence>
<dbReference type="Gene3D" id="3.30.160.60">
    <property type="entry name" value="Classic Zinc Finger"/>
    <property type="match status" value="2"/>
</dbReference>
<feature type="domain" description="C2H2-type" evidence="6">
    <location>
        <begin position="68"/>
        <end position="98"/>
    </location>
</feature>
<dbReference type="GO" id="GO:0000981">
    <property type="term" value="F:DNA-binding transcription factor activity, RNA polymerase II-specific"/>
    <property type="evidence" value="ECO:0007669"/>
    <property type="project" value="UniProtKB-ARBA"/>
</dbReference>
<dbReference type="Proteomes" id="UP001215598">
    <property type="component" value="Unassembled WGS sequence"/>
</dbReference>
<evidence type="ECO:0000259" key="6">
    <source>
        <dbReference type="PROSITE" id="PS50157"/>
    </source>
</evidence>
<accession>A0AAD7HYT2</accession>
<organism evidence="7 8">
    <name type="scientific">Mycena metata</name>
    <dbReference type="NCBI Taxonomy" id="1033252"/>
    <lineage>
        <taxon>Eukaryota</taxon>
        <taxon>Fungi</taxon>
        <taxon>Dikarya</taxon>
        <taxon>Basidiomycota</taxon>
        <taxon>Agaricomycotina</taxon>
        <taxon>Agaricomycetes</taxon>
        <taxon>Agaricomycetidae</taxon>
        <taxon>Agaricales</taxon>
        <taxon>Marasmiineae</taxon>
        <taxon>Mycenaceae</taxon>
        <taxon>Mycena</taxon>
    </lineage>
</organism>
<dbReference type="SMART" id="SM00355">
    <property type="entry name" value="ZnF_C2H2"/>
    <property type="match status" value="2"/>
</dbReference>
<reference evidence="7" key="1">
    <citation type="submission" date="2023-03" db="EMBL/GenBank/DDBJ databases">
        <title>Massive genome expansion in bonnet fungi (Mycena s.s.) driven by repeated elements and novel gene families across ecological guilds.</title>
        <authorList>
            <consortium name="Lawrence Berkeley National Laboratory"/>
            <person name="Harder C.B."/>
            <person name="Miyauchi S."/>
            <person name="Viragh M."/>
            <person name="Kuo A."/>
            <person name="Thoen E."/>
            <person name="Andreopoulos B."/>
            <person name="Lu D."/>
            <person name="Skrede I."/>
            <person name="Drula E."/>
            <person name="Henrissat B."/>
            <person name="Morin E."/>
            <person name="Kohler A."/>
            <person name="Barry K."/>
            <person name="LaButti K."/>
            <person name="Morin E."/>
            <person name="Salamov A."/>
            <person name="Lipzen A."/>
            <person name="Mereny Z."/>
            <person name="Hegedus B."/>
            <person name="Baldrian P."/>
            <person name="Stursova M."/>
            <person name="Weitz H."/>
            <person name="Taylor A."/>
            <person name="Grigoriev I.V."/>
            <person name="Nagy L.G."/>
            <person name="Martin F."/>
            <person name="Kauserud H."/>
        </authorList>
    </citation>
    <scope>NUCLEOTIDE SEQUENCE</scope>
    <source>
        <strain evidence="7">CBHHK182m</strain>
    </source>
</reference>
<dbReference type="GO" id="GO:0000785">
    <property type="term" value="C:chromatin"/>
    <property type="evidence" value="ECO:0007669"/>
    <property type="project" value="TreeGrafter"/>
</dbReference>
<evidence type="ECO:0000256" key="2">
    <source>
        <dbReference type="ARBA" id="ARBA00022737"/>
    </source>
</evidence>